<dbReference type="AlphaFoldDB" id="A0A1H9Q8W9"/>
<dbReference type="Pfam" id="PF01548">
    <property type="entry name" value="DEDD_Tnp_IS110"/>
    <property type="match status" value="1"/>
</dbReference>
<feature type="coiled-coil region" evidence="1">
    <location>
        <begin position="236"/>
        <end position="263"/>
    </location>
</feature>
<evidence type="ECO:0000259" key="3">
    <source>
        <dbReference type="Pfam" id="PF02371"/>
    </source>
</evidence>
<dbReference type="PANTHER" id="PTHR33055:SF15">
    <property type="entry name" value="TRANSPOSASE-RELATED"/>
    <property type="match status" value="1"/>
</dbReference>
<dbReference type="InterPro" id="IPR003346">
    <property type="entry name" value="Transposase_20"/>
</dbReference>
<feature type="domain" description="Transposase IS110-like N-terminal" evidence="2">
    <location>
        <begin position="4"/>
        <end position="161"/>
    </location>
</feature>
<evidence type="ECO:0000256" key="1">
    <source>
        <dbReference type="SAM" id="Coils"/>
    </source>
</evidence>
<keyword evidence="1" id="KW-0175">Coiled coil</keyword>
<accession>A0A1H9Q8W9</accession>
<dbReference type="GO" id="GO:0006313">
    <property type="term" value="P:DNA transposition"/>
    <property type="evidence" value="ECO:0007669"/>
    <property type="project" value="InterPro"/>
</dbReference>
<dbReference type="GO" id="GO:0004803">
    <property type="term" value="F:transposase activity"/>
    <property type="evidence" value="ECO:0007669"/>
    <property type="project" value="InterPro"/>
</dbReference>
<dbReference type="InterPro" id="IPR047650">
    <property type="entry name" value="Transpos_IS110"/>
</dbReference>
<sequence>MIYVGIDIAKDKHDCFIKKTNGEYIDTFTVSNNIEGFEILYTNILKFNTESEEIKVGLEATGHYGYNLIAYLLKHNIKVYVINPLHTNLYRKSMSLRLTKTDKIDSCTIVSMLMANLNLKAYTDLNFITDELRSLTRYRYEKVKDRAKFRSTVSKLICILFPELEKMVSTVHSPSIYALLLKYPDAEQISRAHLTKITNILLTKSKGHYEKNTAIQIREAARKSIGINMPVMSLELQHTIILLNEIEEQINEIEEKIKIIMDEIDSPITTIPGINYRMGAMILAEIGDFSRFSSPDKILAYAGMSPTIYQSGQIEQTSYAHMEKRGSKYLRYALFNATKYVCLWDPIFREYLAKKREEGKSYTVAVTHATKKLVRLIYSLEKNHEEYMEKIKKHNKL</sequence>
<dbReference type="GO" id="GO:0003677">
    <property type="term" value="F:DNA binding"/>
    <property type="evidence" value="ECO:0007669"/>
    <property type="project" value="InterPro"/>
</dbReference>
<evidence type="ECO:0000313" key="4">
    <source>
        <dbReference type="EMBL" id="SER56838.1"/>
    </source>
</evidence>
<dbReference type="RefSeq" id="WP_022749187.1">
    <property type="nucleotide sequence ID" value="NZ_FOGW01000005.1"/>
</dbReference>
<dbReference type="Proteomes" id="UP000182471">
    <property type="component" value="Unassembled WGS sequence"/>
</dbReference>
<name>A0A1H9Q8W9_9FIRM</name>
<proteinExistence type="predicted"/>
<keyword evidence="5" id="KW-1185">Reference proteome</keyword>
<evidence type="ECO:0000259" key="2">
    <source>
        <dbReference type="Pfam" id="PF01548"/>
    </source>
</evidence>
<dbReference type="NCBIfam" id="NF033542">
    <property type="entry name" value="transpos_IS110"/>
    <property type="match status" value="1"/>
</dbReference>
<dbReference type="PANTHER" id="PTHR33055">
    <property type="entry name" value="TRANSPOSASE FOR INSERTION SEQUENCE ELEMENT IS1111A"/>
    <property type="match status" value="1"/>
</dbReference>
<protein>
    <submittedName>
        <fullName evidence="4">Transposase</fullName>
    </submittedName>
</protein>
<dbReference type="EMBL" id="FOGW01000005">
    <property type="protein sequence ID" value="SER56838.1"/>
    <property type="molecule type" value="Genomic_DNA"/>
</dbReference>
<gene>
    <name evidence="4" type="ORF">SAMN02910429_00494</name>
</gene>
<organism evidence="4 5">
    <name type="scientific">Lachnobacterium bovis</name>
    <dbReference type="NCBI Taxonomy" id="140626"/>
    <lineage>
        <taxon>Bacteria</taxon>
        <taxon>Bacillati</taxon>
        <taxon>Bacillota</taxon>
        <taxon>Clostridia</taxon>
        <taxon>Lachnospirales</taxon>
        <taxon>Lachnospiraceae</taxon>
        <taxon>Lachnobacterium</taxon>
    </lineage>
</organism>
<feature type="domain" description="Transposase IS116/IS110/IS902 C-terminal" evidence="3">
    <location>
        <begin position="268"/>
        <end position="352"/>
    </location>
</feature>
<evidence type="ECO:0000313" key="5">
    <source>
        <dbReference type="Proteomes" id="UP000182471"/>
    </source>
</evidence>
<dbReference type="Pfam" id="PF02371">
    <property type="entry name" value="Transposase_20"/>
    <property type="match status" value="1"/>
</dbReference>
<reference evidence="5" key="1">
    <citation type="submission" date="2016-10" db="EMBL/GenBank/DDBJ databases">
        <authorList>
            <person name="Varghese N."/>
            <person name="Submissions S."/>
        </authorList>
    </citation>
    <scope>NUCLEOTIDE SEQUENCE [LARGE SCALE GENOMIC DNA]</scope>
    <source>
        <strain evidence="5">S1b</strain>
    </source>
</reference>
<dbReference type="InterPro" id="IPR002525">
    <property type="entry name" value="Transp_IS110-like_N"/>
</dbReference>